<dbReference type="GO" id="GO:0016757">
    <property type="term" value="F:glycosyltransferase activity"/>
    <property type="evidence" value="ECO:0007669"/>
    <property type="project" value="UniProtKB-KW"/>
</dbReference>
<dbReference type="InterPro" id="IPR029044">
    <property type="entry name" value="Nucleotide-diphossugar_trans"/>
</dbReference>
<evidence type="ECO:0000313" key="7">
    <source>
        <dbReference type="Proteomes" id="UP001373496"/>
    </source>
</evidence>
<dbReference type="SUPFAM" id="SSF53448">
    <property type="entry name" value="Nucleotide-diphospho-sugar transferases"/>
    <property type="match status" value="1"/>
</dbReference>
<sequence>MVHAIIACRNRKELTVRTVVAIAEILDRLCTHGSITVFDDGSTDGTSAAVRTALPSVRIVTGDGDNYWAASMAKAEQLVLESSTTGQRDFILWLNDDVELDPVEARLAILCAQKNDGILVGATVGADGSVTYSGLIPRPRRPLTFSRVTPSGAEQRVATFNGNFVLVPVHDAKKLGGIDGGFSHGLADIDYGLRATREGVRIVLFGTPIGECSRNTVTHQPIRCAWRDARGPKGGLNPANLDRFLARHAERYTQRYWKFALPASWLAKRLAPAFTRR</sequence>
<dbReference type="PANTHER" id="PTHR43179">
    <property type="entry name" value="RHAMNOSYLTRANSFERASE WBBL"/>
    <property type="match status" value="1"/>
</dbReference>
<evidence type="ECO:0000256" key="3">
    <source>
        <dbReference type="ARBA" id="ARBA00022676"/>
    </source>
</evidence>
<dbReference type="InterPro" id="IPR001173">
    <property type="entry name" value="Glyco_trans_2-like"/>
</dbReference>
<organism evidence="6 7">
    <name type="scientific">Klenkia terrae</name>
    <dbReference type="NCBI Taxonomy" id="1052259"/>
    <lineage>
        <taxon>Bacteria</taxon>
        <taxon>Bacillati</taxon>
        <taxon>Actinomycetota</taxon>
        <taxon>Actinomycetes</taxon>
        <taxon>Geodermatophilales</taxon>
        <taxon>Geodermatophilaceae</taxon>
        <taxon>Klenkia</taxon>
    </lineage>
</organism>
<comment type="pathway">
    <text evidence="1">Cell wall biogenesis; cell wall polysaccharide biosynthesis.</text>
</comment>
<dbReference type="Proteomes" id="UP001373496">
    <property type="component" value="Unassembled WGS sequence"/>
</dbReference>
<name>A0ABU8E6R4_9ACTN</name>
<keyword evidence="3 6" id="KW-0328">Glycosyltransferase</keyword>
<reference evidence="6 7" key="1">
    <citation type="submission" date="2024-03" db="EMBL/GenBank/DDBJ databases">
        <title>Draft genome sequence of Klenkia terrae.</title>
        <authorList>
            <person name="Duangmal K."/>
            <person name="Chantavorakit T."/>
        </authorList>
    </citation>
    <scope>NUCLEOTIDE SEQUENCE [LARGE SCALE GENOMIC DNA]</scope>
    <source>
        <strain evidence="6 7">JCM 17786</strain>
    </source>
</reference>
<dbReference type="EC" id="2.4.-.-" evidence="6"/>
<dbReference type="EMBL" id="JBAPLV010000006">
    <property type="protein sequence ID" value="MEI4278280.1"/>
    <property type="molecule type" value="Genomic_DNA"/>
</dbReference>
<accession>A0ABU8E6R4</accession>
<evidence type="ECO:0000256" key="1">
    <source>
        <dbReference type="ARBA" id="ARBA00004776"/>
    </source>
</evidence>
<dbReference type="RefSeq" id="WP_225236061.1">
    <property type="nucleotide sequence ID" value="NZ_JBAPLV010000006.1"/>
</dbReference>
<keyword evidence="4 6" id="KW-0808">Transferase</keyword>
<gene>
    <name evidence="6" type="ORF">UXQ13_07360</name>
</gene>
<dbReference type="Gene3D" id="3.90.550.10">
    <property type="entry name" value="Spore Coat Polysaccharide Biosynthesis Protein SpsA, Chain A"/>
    <property type="match status" value="1"/>
</dbReference>
<evidence type="ECO:0000313" key="6">
    <source>
        <dbReference type="EMBL" id="MEI4278280.1"/>
    </source>
</evidence>
<comment type="caution">
    <text evidence="6">The sequence shown here is derived from an EMBL/GenBank/DDBJ whole genome shotgun (WGS) entry which is preliminary data.</text>
</comment>
<dbReference type="PANTHER" id="PTHR43179:SF12">
    <property type="entry name" value="GALACTOFURANOSYLTRANSFERASE GLFT2"/>
    <property type="match status" value="1"/>
</dbReference>
<evidence type="ECO:0000259" key="5">
    <source>
        <dbReference type="Pfam" id="PF00535"/>
    </source>
</evidence>
<proteinExistence type="inferred from homology"/>
<evidence type="ECO:0000256" key="2">
    <source>
        <dbReference type="ARBA" id="ARBA00006739"/>
    </source>
</evidence>
<keyword evidence="7" id="KW-1185">Reference proteome</keyword>
<protein>
    <submittedName>
        <fullName evidence="6">Glycosyltransferase</fullName>
        <ecNumber evidence="6">2.4.-.-</ecNumber>
    </submittedName>
</protein>
<evidence type="ECO:0000256" key="4">
    <source>
        <dbReference type="ARBA" id="ARBA00022679"/>
    </source>
</evidence>
<dbReference type="Pfam" id="PF00535">
    <property type="entry name" value="Glycos_transf_2"/>
    <property type="match status" value="1"/>
</dbReference>
<comment type="similarity">
    <text evidence="2">Belongs to the glycosyltransferase 2 family.</text>
</comment>
<feature type="domain" description="Glycosyltransferase 2-like" evidence="5">
    <location>
        <begin position="5"/>
        <end position="134"/>
    </location>
</feature>